<comment type="caution">
    <text evidence="1">The sequence shown here is derived from an EMBL/GenBank/DDBJ whole genome shotgun (WGS) entry which is preliminary data.</text>
</comment>
<dbReference type="Gene3D" id="3.90.228.10">
    <property type="match status" value="1"/>
</dbReference>
<dbReference type="EMBL" id="LSRX01000087">
    <property type="protein sequence ID" value="OLQ09942.1"/>
    <property type="molecule type" value="Genomic_DNA"/>
</dbReference>
<dbReference type="AlphaFoldDB" id="A0A1Q9ERA1"/>
<name>A0A1Q9ERA1_SYMMI</name>
<reference evidence="1 2" key="1">
    <citation type="submission" date="2016-02" db="EMBL/GenBank/DDBJ databases">
        <title>Genome analysis of coral dinoflagellate symbionts highlights evolutionary adaptations to a symbiotic lifestyle.</title>
        <authorList>
            <person name="Aranda M."/>
            <person name="Li Y."/>
            <person name="Liew Y.J."/>
            <person name="Baumgarten S."/>
            <person name="Simakov O."/>
            <person name="Wilson M."/>
            <person name="Piel J."/>
            <person name="Ashoor H."/>
            <person name="Bougouffa S."/>
            <person name="Bajic V.B."/>
            <person name="Ryu T."/>
            <person name="Ravasi T."/>
            <person name="Bayer T."/>
            <person name="Micklem G."/>
            <person name="Kim H."/>
            <person name="Bhak J."/>
            <person name="Lajeunesse T.C."/>
            <person name="Voolstra C.R."/>
        </authorList>
    </citation>
    <scope>NUCLEOTIDE SEQUENCE [LARGE SCALE GENOMIC DNA]</scope>
    <source>
        <strain evidence="1 2">CCMP2467</strain>
    </source>
</reference>
<organism evidence="1 2">
    <name type="scientific">Symbiodinium microadriaticum</name>
    <name type="common">Dinoflagellate</name>
    <name type="synonym">Zooxanthella microadriatica</name>
    <dbReference type="NCBI Taxonomy" id="2951"/>
    <lineage>
        <taxon>Eukaryota</taxon>
        <taxon>Sar</taxon>
        <taxon>Alveolata</taxon>
        <taxon>Dinophyceae</taxon>
        <taxon>Suessiales</taxon>
        <taxon>Symbiodiniaceae</taxon>
        <taxon>Symbiodinium</taxon>
    </lineage>
</organism>
<dbReference type="OrthoDB" id="439270at2759"/>
<evidence type="ECO:0000313" key="1">
    <source>
        <dbReference type="EMBL" id="OLQ09942.1"/>
    </source>
</evidence>
<proteinExistence type="predicted"/>
<gene>
    <name evidence="1" type="ORF">AK812_SmicGene6406</name>
</gene>
<dbReference type="Proteomes" id="UP000186817">
    <property type="component" value="Unassembled WGS sequence"/>
</dbReference>
<evidence type="ECO:0000313" key="2">
    <source>
        <dbReference type="Proteomes" id="UP000186817"/>
    </source>
</evidence>
<keyword evidence="2" id="KW-1185">Reference proteome</keyword>
<accession>A0A1Q9ERA1</accession>
<sequence>MFGRLLVMALVTAMAEEVLEASDCDADAALELAQLRATKQEKSLNELNESDPGHETFESGNVSEEDCLGIFLAAQPDYNQTYEPELESSSSLGHSGHIRTLYHQTSRSAGPKILRGGFRRGHIGWCGGGIYFALSAGATYHKAVGVNSAHGFIIEAKVDLGRTKHMPAQCTSSRRCWGIPLQNAIRCIDHSYQGGHFQGQGYNSIYFNPGDGGEYVIWDPRRVISMRQVR</sequence>
<protein>
    <submittedName>
        <fullName evidence="1">Uncharacterized protein</fullName>
    </submittedName>
</protein>
<dbReference type="SUPFAM" id="SSF56399">
    <property type="entry name" value="ADP-ribosylation"/>
    <property type="match status" value="1"/>
</dbReference>